<reference evidence="1 2" key="1">
    <citation type="submission" date="2024-01" db="EMBL/GenBank/DDBJ databases">
        <title>The complete chloroplast genome sequence of Lithospermum erythrorhizon: insights into the phylogenetic relationship among Boraginaceae species and the maternal lineages of purple gromwells.</title>
        <authorList>
            <person name="Okada T."/>
            <person name="Watanabe K."/>
        </authorList>
    </citation>
    <scope>NUCLEOTIDE SEQUENCE [LARGE SCALE GENOMIC DNA]</scope>
</reference>
<keyword evidence="2" id="KW-1185">Reference proteome</keyword>
<proteinExistence type="predicted"/>
<sequence length="235" mass="26425">MPMADPELWSQIGRVCPLPPIVKDKKAGRPRRLRRVNPIEADANGRTGQCNIRKYLCSICNEPGHNSRACKRKRDSNEAVMGEEFGDHGPISQDNIATSQVDQWPSQNSFASDSPPIRPMPAMSTFTPRNTRGVVIRAPPPMVGASMQNMAPFRSPGRAIPVFLNEGQKFINLKDLQPLNRCSLLVYIDVCPLFFFLQTIFDLFYASFFLADGIVNAITRQLSPWLIKCFLFQII</sequence>
<name>A0AAV3NU73_LITER</name>
<organism evidence="1 2">
    <name type="scientific">Lithospermum erythrorhizon</name>
    <name type="common">Purple gromwell</name>
    <name type="synonym">Lithospermum officinale var. erythrorhizon</name>
    <dbReference type="NCBI Taxonomy" id="34254"/>
    <lineage>
        <taxon>Eukaryota</taxon>
        <taxon>Viridiplantae</taxon>
        <taxon>Streptophyta</taxon>
        <taxon>Embryophyta</taxon>
        <taxon>Tracheophyta</taxon>
        <taxon>Spermatophyta</taxon>
        <taxon>Magnoliopsida</taxon>
        <taxon>eudicotyledons</taxon>
        <taxon>Gunneridae</taxon>
        <taxon>Pentapetalae</taxon>
        <taxon>asterids</taxon>
        <taxon>lamiids</taxon>
        <taxon>Boraginales</taxon>
        <taxon>Boraginaceae</taxon>
        <taxon>Boraginoideae</taxon>
        <taxon>Lithospermeae</taxon>
        <taxon>Lithospermum</taxon>
    </lineage>
</organism>
<dbReference type="GO" id="GO:0003676">
    <property type="term" value="F:nucleic acid binding"/>
    <property type="evidence" value="ECO:0007669"/>
    <property type="project" value="InterPro"/>
</dbReference>
<accession>A0AAV3NU73</accession>
<evidence type="ECO:0000313" key="1">
    <source>
        <dbReference type="EMBL" id="GAA0142945.1"/>
    </source>
</evidence>
<dbReference type="SUPFAM" id="SSF57756">
    <property type="entry name" value="Retrovirus zinc finger-like domains"/>
    <property type="match status" value="1"/>
</dbReference>
<gene>
    <name evidence="1" type="ORF">LIER_35657</name>
</gene>
<dbReference type="Proteomes" id="UP001454036">
    <property type="component" value="Unassembled WGS sequence"/>
</dbReference>
<protein>
    <recommendedName>
        <fullName evidence="3">CCHC-type domain-containing protein</fullName>
    </recommendedName>
</protein>
<dbReference type="GO" id="GO:0008270">
    <property type="term" value="F:zinc ion binding"/>
    <property type="evidence" value="ECO:0007669"/>
    <property type="project" value="InterPro"/>
</dbReference>
<comment type="caution">
    <text evidence="1">The sequence shown here is derived from an EMBL/GenBank/DDBJ whole genome shotgun (WGS) entry which is preliminary data.</text>
</comment>
<dbReference type="InterPro" id="IPR036875">
    <property type="entry name" value="Znf_CCHC_sf"/>
</dbReference>
<evidence type="ECO:0008006" key="3">
    <source>
        <dbReference type="Google" id="ProtNLM"/>
    </source>
</evidence>
<dbReference type="EMBL" id="BAABME010015782">
    <property type="protein sequence ID" value="GAA0142945.1"/>
    <property type="molecule type" value="Genomic_DNA"/>
</dbReference>
<evidence type="ECO:0000313" key="2">
    <source>
        <dbReference type="Proteomes" id="UP001454036"/>
    </source>
</evidence>
<dbReference type="AlphaFoldDB" id="A0AAV3NU73"/>